<dbReference type="Gene3D" id="2.60.34.10">
    <property type="entry name" value="Substrate Binding Domain Of DNAk, Chain A, domain 1"/>
    <property type="match status" value="1"/>
</dbReference>
<dbReference type="Gene3D" id="3.90.640.10">
    <property type="entry name" value="Actin, Chain A, domain 4"/>
    <property type="match status" value="1"/>
</dbReference>
<feature type="region of interest" description="Disordered" evidence="3">
    <location>
        <begin position="501"/>
        <end position="528"/>
    </location>
</feature>
<evidence type="ECO:0000256" key="1">
    <source>
        <dbReference type="ARBA" id="ARBA00022741"/>
    </source>
</evidence>
<dbReference type="CDD" id="cd24094">
    <property type="entry name" value="ASKHA_NBD_HSP70_ScSse"/>
    <property type="match status" value="1"/>
</dbReference>
<dbReference type="PRINTS" id="PR00301">
    <property type="entry name" value="HEATSHOCK70"/>
</dbReference>
<dbReference type="Gene3D" id="3.30.420.40">
    <property type="match status" value="2"/>
</dbReference>
<keyword evidence="2" id="KW-0067">ATP-binding</keyword>
<protein>
    <submittedName>
        <fullName evidence="4">Adenyl-nucleotide exchange factor sse1</fullName>
    </submittedName>
</protein>
<evidence type="ECO:0000256" key="2">
    <source>
        <dbReference type="ARBA" id="ARBA00022840"/>
    </source>
</evidence>
<dbReference type="PANTHER" id="PTHR45639:SF4">
    <property type="entry name" value="HSC70CB, ISOFORM G"/>
    <property type="match status" value="1"/>
</dbReference>
<dbReference type="InterPro" id="IPR013126">
    <property type="entry name" value="Hsp_70_fam"/>
</dbReference>
<comment type="caution">
    <text evidence="4">The sequence shown here is derived from an EMBL/GenBank/DDBJ whole genome shotgun (WGS) entry which is preliminary data.</text>
</comment>
<gene>
    <name evidence="4" type="primary">SSE1</name>
    <name evidence="4" type="ORF">K7432_004316</name>
</gene>
<feature type="region of interest" description="Disordered" evidence="3">
    <location>
        <begin position="736"/>
        <end position="775"/>
    </location>
</feature>
<feature type="compositionally biased region" description="Basic and acidic residues" evidence="3">
    <location>
        <begin position="744"/>
        <end position="769"/>
    </location>
</feature>
<accession>A0ABR2W4T5</accession>
<dbReference type="EMBL" id="JASJQH010007022">
    <property type="protein sequence ID" value="KAK9720193.1"/>
    <property type="molecule type" value="Genomic_DNA"/>
</dbReference>
<dbReference type="SUPFAM" id="SSF100920">
    <property type="entry name" value="Heat shock protein 70kD (HSP70), peptide-binding domain"/>
    <property type="match status" value="1"/>
</dbReference>
<dbReference type="InterPro" id="IPR043129">
    <property type="entry name" value="ATPase_NBD"/>
</dbReference>
<dbReference type="SUPFAM" id="SSF53067">
    <property type="entry name" value="Actin-like ATPase domain"/>
    <property type="match status" value="2"/>
</dbReference>
<dbReference type="InterPro" id="IPR029048">
    <property type="entry name" value="HSP70_C_sf"/>
</dbReference>
<dbReference type="Proteomes" id="UP001479436">
    <property type="component" value="Unassembled WGS sequence"/>
</dbReference>
<dbReference type="Gene3D" id="3.30.30.30">
    <property type="match status" value="1"/>
</dbReference>
<evidence type="ECO:0000313" key="4">
    <source>
        <dbReference type="EMBL" id="KAK9720193.1"/>
    </source>
</evidence>
<evidence type="ECO:0000313" key="5">
    <source>
        <dbReference type="Proteomes" id="UP001479436"/>
    </source>
</evidence>
<keyword evidence="5" id="KW-1185">Reference proteome</keyword>
<reference evidence="4 5" key="1">
    <citation type="submission" date="2023-04" db="EMBL/GenBank/DDBJ databases">
        <title>Genome of Basidiobolus ranarum AG-B5.</title>
        <authorList>
            <person name="Stajich J.E."/>
            <person name="Carter-House D."/>
            <person name="Gryganskyi A."/>
        </authorList>
    </citation>
    <scope>NUCLEOTIDE SEQUENCE [LARGE SCALE GENOMIC DNA]</scope>
    <source>
        <strain evidence="4 5">AG-B5</strain>
    </source>
</reference>
<proteinExistence type="predicted"/>
<dbReference type="InterPro" id="IPR029047">
    <property type="entry name" value="HSP70_peptide-bd_sf"/>
</dbReference>
<organism evidence="4 5">
    <name type="scientific">Basidiobolus ranarum</name>
    <dbReference type="NCBI Taxonomy" id="34480"/>
    <lineage>
        <taxon>Eukaryota</taxon>
        <taxon>Fungi</taxon>
        <taxon>Fungi incertae sedis</taxon>
        <taxon>Zoopagomycota</taxon>
        <taxon>Entomophthoromycotina</taxon>
        <taxon>Basidiobolomycetes</taxon>
        <taxon>Basidiobolales</taxon>
        <taxon>Basidiobolaceae</taxon>
        <taxon>Basidiobolus</taxon>
    </lineage>
</organism>
<dbReference type="PANTHER" id="PTHR45639">
    <property type="entry name" value="HSC70CB, ISOFORM G-RELATED"/>
    <property type="match status" value="1"/>
</dbReference>
<dbReference type="SUPFAM" id="SSF100934">
    <property type="entry name" value="Heat shock protein 70kD (HSP70), C-terminal subdomain"/>
    <property type="match status" value="2"/>
</dbReference>
<dbReference type="Pfam" id="PF00012">
    <property type="entry name" value="HSP70"/>
    <property type="match status" value="1"/>
</dbReference>
<keyword evidence="1" id="KW-0547">Nucleotide-binding</keyword>
<sequence>MSVVGIDFGSLQSIIAVARNRGIDIVCNEVSNRVTPSLISFGPKQRFLGEAAKTQEVSNFKNTVGSLKRLAGRAFDDKEIQEIESKFINAQLVDVDGQVGVKVRYGESETSFSATQLVAMYLGKLRDIAAAELKSPVSDVVISVPAWFTDSQRKSILDASEIAGLNCLRLINDTTAAAFGYGITKTDLPEDKPRHVVFADCGYSSFTVAVVAFKKGQLTVKSVAFDRHFGGRYIDEVLVNHFAEQFKEKYKIDVKSNPKALFRLRAGCEKLKKVLSANTQAPLNVESIMNDIDVSALMTRDEFEELCHDMLTRMEDTLNRALKDSGLTVEEIDTIEMVGGSTRIPAFKERLSKFFGKEISFTLNQDEAVARGCALQCAVLSPVFKVREFSVQDVTSYPVKFTWTASDSGAESQLEVFSHNNPVPSTKVLTFYRKDSFDVEAYYSNPELLPPGVNPWIGKYSIKNVVPTADGELSTVKVKARLNVHGIVSVEGAYIAEEIIKEEEEEPTPMETDGEKKEEETTEAPAPKKVKKIIKKTELPVVGGNTNTDKSVVNKLRELENEMYAADKLVADTEERKNALEEYVYDTRSKLESKFKDFVVPDVKESFSKQLYDTEDWLYDEGEDATKSVYVNKLNELKVIGDPIARRCREYEERPRSARSLRETIEKYAIEVTSNDPRYEHIPEEEKKSIIDRCEKVQAWLAEKMDQQSVLTKVQDPIVTSQEILKERDSLINFATPILNKPKPKVEPPKEEAPAPAPEKAEDKPKADTPEMEID</sequence>
<dbReference type="Gene3D" id="1.20.1270.10">
    <property type="match status" value="1"/>
</dbReference>
<evidence type="ECO:0000256" key="3">
    <source>
        <dbReference type="SAM" id="MobiDB-lite"/>
    </source>
</evidence>
<name>A0ABR2W4T5_9FUNG</name>